<keyword evidence="1" id="KW-0611">Plant defense</keyword>
<name>A0A8T0NKK6_PANVG</name>
<dbReference type="Proteomes" id="UP000823388">
    <property type="component" value="Chromosome 9K"/>
</dbReference>
<accession>A0A8T0NKK6</accession>
<dbReference type="InterPro" id="IPR001574">
    <property type="entry name" value="Ribosome_inactivat_prot"/>
</dbReference>
<keyword evidence="3" id="KW-1185">Reference proteome</keyword>
<comment type="similarity">
    <text evidence="1">Belongs to the ribosome-inactivating protein family.</text>
</comment>
<keyword evidence="1" id="KW-0378">Hydrolase</keyword>
<dbReference type="GO" id="GO:0006952">
    <property type="term" value="P:defense response"/>
    <property type="evidence" value="ECO:0007669"/>
    <property type="project" value="UniProtKB-KW"/>
</dbReference>
<dbReference type="EMBL" id="CM029053">
    <property type="protein sequence ID" value="KAG2549910.1"/>
    <property type="molecule type" value="Genomic_DNA"/>
</dbReference>
<comment type="caution">
    <text evidence="2">The sequence shown here is derived from an EMBL/GenBank/DDBJ whole genome shotgun (WGS) entry which is preliminary data.</text>
</comment>
<dbReference type="Pfam" id="PF00161">
    <property type="entry name" value="RIP"/>
    <property type="match status" value="1"/>
</dbReference>
<gene>
    <name evidence="2" type="ORF">PVAP13_9KG255200</name>
</gene>
<dbReference type="GO" id="GO:0030598">
    <property type="term" value="F:rRNA N-glycosylase activity"/>
    <property type="evidence" value="ECO:0007669"/>
    <property type="project" value="UniProtKB-EC"/>
</dbReference>
<reference evidence="2" key="1">
    <citation type="submission" date="2020-05" db="EMBL/GenBank/DDBJ databases">
        <title>WGS assembly of Panicum virgatum.</title>
        <authorList>
            <person name="Lovell J.T."/>
            <person name="Jenkins J."/>
            <person name="Shu S."/>
            <person name="Juenger T.E."/>
            <person name="Schmutz J."/>
        </authorList>
    </citation>
    <scope>NUCLEOTIDE SEQUENCE</scope>
    <source>
        <strain evidence="2">AP13</strain>
    </source>
</reference>
<dbReference type="EC" id="3.2.2.22" evidence="1"/>
<dbReference type="InterPro" id="IPR016138">
    <property type="entry name" value="Ribosome_inactivat_prot_sub1"/>
</dbReference>
<evidence type="ECO:0000313" key="2">
    <source>
        <dbReference type="EMBL" id="KAG2549910.1"/>
    </source>
</evidence>
<dbReference type="GO" id="GO:0090729">
    <property type="term" value="F:toxin activity"/>
    <property type="evidence" value="ECO:0007669"/>
    <property type="project" value="UniProtKB-KW"/>
</dbReference>
<sequence length="158" mass="17962">MNQYGSWYKIGDGGRSSTLMLPPEYESVSLDWGERYEDLLQVPSHRQAMEKLDSAGLGRDFATKAVRTLSCYRPDVQVQQEGDLIINDPRLALAGLIFMIKESASWAKISRTLLRWKKDGYPTWSPKAEYDYLKNMGIASEKNALDAVGLVYNLNFLF</sequence>
<protein>
    <recommendedName>
        <fullName evidence="1">rRNA N-glycosylase</fullName>
        <ecNumber evidence="1">3.2.2.22</ecNumber>
    </recommendedName>
</protein>
<dbReference type="InterPro" id="IPR036041">
    <property type="entry name" value="Ribosome-inact_prot_sf"/>
</dbReference>
<dbReference type="Gene3D" id="3.40.420.10">
    <property type="entry name" value="Ricin (A subunit), domain 1"/>
    <property type="match status" value="1"/>
</dbReference>
<keyword evidence="1" id="KW-0652">Protein synthesis inhibitor</keyword>
<evidence type="ECO:0000313" key="3">
    <source>
        <dbReference type="Proteomes" id="UP000823388"/>
    </source>
</evidence>
<keyword evidence="1" id="KW-0800">Toxin</keyword>
<dbReference type="PANTHER" id="PTHR33453">
    <property type="match status" value="1"/>
</dbReference>
<dbReference type="GO" id="GO:0017148">
    <property type="term" value="P:negative regulation of translation"/>
    <property type="evidence" value="ECO:0007669"/>
    <property type="project" value="UniProtKB-KW"/>
</dbReference>
<dbReference type="AlphaFoldDB" id="A0A8T0NKK6"/>
<proteinExistence type="inferred from homology"/>
<organism evidence="2 3">
    <name type="scientific">Panicum virgatum</name>
    <name type="common">Blackwell switchgrass</name>
    <dbReference type="NCBI Taxonomy" id="38727"/>
    <lineage>
        <taxon>Eukaryota</taxon>
        <taxon>Viridiplantae</taxon>
        <taxon>Streptophyta</taxon>
        <taxon>Embryophyta</taxon>
        <taxon>Tracheophyta</taxon>
        <taxon>Spermatophyta</taxon>
        <taxon>Magnoliopsida</taxon>
        <taxon>Liliopsida</taxon>
        <taxon>Poales</taxon>
        <taxon>Poaceae</taxon>
        <taxon>PACMAD clade</taxon>
        <taxon>Panicoideae</taxon>
        <taxon>Panicodae</taxon>
        <taxon>Paniceae</taxon>
        <taxon>Panicinae</taxon>
        <taxon>Panicum</taxon>
        <taxon>Panicum sect. Hiantes</taxon>
    </lineage>
</organism>
<dbReference type="PANTHER" id="PTHR33453:SF37">
    <property type="entry name" value="RRNA N-GLYCOSYLASE"/>
    <property type="match status" value="1"/>
</dbReference>
<evidence type="ECO:0000256" key="1">
    <source>
        <dbReference type="RuleBase" id="RU004915"/>
    </source>
</evidence>
<comment type="catalytic activity">
    <reaction evidence="1">
        <text>Endohydrolysis of the N-glycosidic bond at one specific adenosine on the 28S rRNA.</text>
        <dbReference type="EC" id="3.2.2.22"/>
    </reaction>
</comment>
<dbReference type="SUPFAM" id="SSF56371">
    <property type="entry name" value="Ribosome inactivating proteins (RIP)"/>
    <property type="match status" value="1"/>
</dbReference>